<dbReference type="SUPFAM" id="SSF143430">
    <property type="entry name" value="TTP0101/SSO1404-like"/>
    <property type="match status" value="1"/>
</dbReference>
<sequence>MKCINRLKRGGNVFVIITYDVGEKRVGKVCKKLREYLDWTQNSVFEGQIQKGKLTKCLSELKKILTEEDSIYIYRIENPNHLRKDVIGQNRSFDRIFL</sequence>
<dbReference type="Proteomes" id="UP000798488">
    <property type="component" value="Unassembled WGS sequence"/>
</dbReference>
<evidence type="ECO:0000256" key="7">
    <source>
        <dbReference type="ARBA" id="ARBA00022842"/>
    </source>
</evidence>
<organism evidence="10 11">
    <name type="scientific">Sporotomaculum syntrophicum</name>
    <dbReference type="NCBI Taxonomy" id="182264"/>
    <lineage>
        <taxon>Bacteria</taxon>
        <taxon>Bacillati</taxon>
        <taxon>Bacillota</taxon>
        <taxon>Clostridia</taxon>
        <taxon>Eubacteriales</taxon>
        <taxon>Desulfallaceae</taxon>
        <taxon>Sporotomaculum</taxon>
    </lineage>
</organism>
<dbReference type="GO" id="GO:0046872">
    <property type="term" value="F:metal ion binding"/>
    <property type="evidence" value="ECO:0007669"/>
    <property type="project" value="UniProtKB-UniRule"/>
</dbReference>
<dbReference type="HAMAP" id="MF_01471">
    <property type="entry name" value="Cas2"/>
    <property type="match status" value="1"/>
</dbReference>
<feature type="binding site" evidence="9">
    <location>
        <position position="20"/>
    </location>
    <ligand>
        <name>Mg(2+)</name>
        <dbReference type="ChEBI" id="CHEBI:18420"/>
        <note>catalytic</note>
    </ligand>
</feature>
<dbReference type="Pfam" id="PF09827">
    <property type="entry name" value="CRISPR_Cas2"/>
    <property type="match status" value="1"/>
</dbReference>
<comment type="function">
    <text evidence="9">CRISPR (clustered regularly interspaced short palindromic repeat), is an adaptive immune system that provides protection against mobile genetic elements (viruses, transposable elements and conjugative plasmids). CRISPR clusters contain sequences complementary to antecedent mobile elements and target invading nucleic acids. CRISPR clusters are transcribed and processed into CRISPR RNA (crRNA). Functions as a ssRNA-specific endoribonuclease. Involved in the integration of spacer DNA into the CRISPR cassette.</text>
</comment>
<name>A0A9D3AXH5_9FIRM</name>
<evidence type="ECO:0000256" key="9">
    <source>
        <dbReference type="HAMAP-Rule" id="MF_01471"/>
    </source>
</evidence>
<dbReference type="Gene3D" id="3.30.70.240">
    <property type="match status" value="1"/>
</dbReference>
<comment type="similarity">
    <text evidence="2 9">Belongs to the CRISPR-associated endoribonuclease Cas2 protein family.</text>
</comment>
<protein>
    <recommendedName>
        <fullName evidence="9">CRISPR-associated endoribonuclease Cas2</fullName>
        <ecNumber evidence="9">3.1.-.-</ecNumber>
    </recommendedName>
</protein>
<keyword evidence="8 9" id="KW-0051">Antiviral defense</keyword>
<evidence type="ECO:0000313" key="10">
    <source>
        <dbReference type="EMBL" id="KAF1083729.1"/>
    </source>
</evidence>
<comment type="caution">
    <text evidence="10">The sequence shown here is derived from an EMBL/GenBank/DDBJ whole genome shotgun (WGS) entry which is preliminary data.</text>
</comment>
<evidence type="ECO:0000256" key="6">
    <source>
        <dbReference type="ARBA" id="ARBA00022801"/>
    </source>
</evidence>
<dbReference type="InterPro" id="IPR021127">
    <property type="entry name" value="CRISPR_associated_Cas2"/>
</dbReference>
<dbReference type="GO" id="GO:0051607">
    <property type="term" value="P:defense response to virus"/>
    <property type="evidence" value="ECO:0007669"/>
    <property type="project" value="UniProtKB-UniRule"/>
</dbReference>
<evidence type="ECO:0000256" key="2">
    <source>
        <dbReference type="ARBA" id="ARBA00009959"/>
    </source>
</evidence>
<keyword evidence="6 9" id="KW-0378">Hydrolase</keyword>
<dbReference type="PANTHER" id="PTHR34405:SF1">
    <property type="entry name" value="CRISPR-ASSOCIATED ENDORIBONUCLEASE CAS2"/>
    <property type="match status" value="1"/>
</dbReference>
<keyword evidence="11" id="KW-1185">Reference proteome</keyword>
<comment type="subunit">
    <text evidence="9">Homodimer, forms a heterotetramer with a Cas1 homodimer.</text>
</comment>
<comment type="cofactor">
    <cofactor evidence="1 9">
        <name>Mg(2+)</name>
        <dbReference type="ChEBI" id="CHEBI:18420"/>
    </cofactor>
</comment>
<evidence type="ECO:0000256" key="4">
    <source>
        <dbReference type="ARBA" id="ARBA00022723"/>
    </source>
</evidence>
<evidence type="ECO:0000313" key="11">
    <source>
        <dbReference type="Proteomes" id="UP000798488"/>
    </source>
</evidence>
<keyword evidence="4 9" id="KW-0479">Metal-binding</keyword>
<dbReference type="GO" id="GO:0016787">
    <property type="term" value="F:hydrolase activity"/>
    <property type="evidence" value="ECO:0007669"/>
    <property type="project" value="UniProtKB-KW"/>
</dbReference>
<dbReference type="GO" id="GO:0004521">
    <property type="term" value="F:RNA endonuclease activity"/>
    <property type="evidence" value="ECO:0007669"/>
    <property type="project" value="InterPro"/>
</dbReference>
<accession>A0A9D3AXH5</accession>
<dbReference type="AlphaFoldDB" id="A0A9D3AXH5"/>
<keyword evidence="7 9" id="KW-0460">Magnesium</keyword>
<dbReference type="PANTHER" id="PTHR34405">
    <property type="entry name" value="CRISPR-ASSOCIATED ENDORIBONUCLEASE CAS2"/>
    <property type="match status" value="1"/>
</dbReference>
<proteinExistence type="inferred from homology"/>
<dbReference type="CDD" id="cd09725">
    <property type="entry name" value="Cas2_I_II_III"/>
    <property type="match status" value="1"/>
</dbReference>
<evidence type="ECO:0000256" key="1">
    <source>
        <dbReference type="ARBA" id="ARBA00001946"/>
    </source>
</evidence>
<keyword evidence="5 9" id="KW-0255">Endonuclease</keyword>
<evidence type="ECO:0000256" key="8">
    <source>
        <dbReference type="ARBA" id="ARBA00023118"/>
    </source>
</evidence>
<dbReference type="NCBIfam" id="TIGR01573">
    <property type="entry name" value="cas2"/>
    <property type="match status" value="1"/>
</dbReference>
<dbReference type="EC" id="3.1.-.-" evidence="9"/>
<dbReference type="GO" id="GO:0043571">
    <property type="term" value="P:maintenance of CRISPR repeat elements"/>
    <property type="evidence" value="ECO:0007669"/>
    <property type="project" value="UniProtKB-UniRule"/>
</dbReference>
<dbReference type="EMBL" id="LSRS01000011">
    <property type="protein sequence ID" value="KAF1083729.1"/>
    <property type="molecule type" value="Genomic_DNA"/>
</dbReference>
<evidence type="ECO:0000256" key="5">
    <source>
        <dbReference type="ARBA" id="ARBA00022759"/>
    </source>
</evidence>
<evidence type="ECO:0000256" key="3">
    <source>
        <dbReference type="ARBA" id="ARBA00022722"/>
    </source>
</evidence>
<gene>
    <name evidence="10" type="primary">cas2_2</name>
    <name evidence="9" type="synonym">cas2</name>
    <name evidence="10" type="ORF">SPSYN_03078</name>
</gene>
<reference evidence="10" key="1">
    <citation type="submission" date="2016-02" db="EMBL/GenBank/DDBJ databases">
        <title>Draft Genome Sequence of Sporotomaculum syntrophicum Strain FB, a Syntrophic Benzoate Degrader.</title>
        <authorList>
            <person name="Nobu M.K."/>
            <person name="Narihiro T."/>
            <person name="Qiu Y.-L."/>
            <person name="Ohashi A."/>
            <person name="Liu W.-T."/>
            <person name="Yuji S."/>
        </authorList>
    </citation>
    <scope>NUCLEOTIDE SEQUENCE</scope>
    <source>
        <strain evidence="10">FB</strain>
    </source>
</reference>
<dbReference type="InterPro" id="IPR019199">
    <property type="entry name" value="Virulence_VapD/CRISPR_Cas2"/>
</dbReference>
<keyword evidence="3 9" id="KW-0540">Nuclease</keyword>